<organism evidence="11 12">
    <name type="scientific">Aliiroseovarius halocynthiae</name>
    <dbReference type="NCBI Taxonomy" id="985055"/>
    <lineage>
        <taxon>Bacteria</taxon>
        <taxon>Pseudomonadati</taxon>
        <taxon>Pseudomonadota</taxon>
        <taxon>Alphaproteobacteria</taxon>
        <taxon>Rhodobacterales</taxon>
        <taxon>Paracoccaceae</taxon>
        <taxon>Aliiroseovarius</taxon>
    </lineage>
</organism>
<evidence type="ECO:0000256" key="9">
    <source>
        <dbReference type="HAMAP-Rule" id="MF_00237"/>
    </source>
</evidence>
<dbReference type="PANTHER" id="PTHR33162:SF1">
    <property type="entry name" value="SEC-INDEPENDENT PROTEIN TRANSLOCASE PROTEIN TATA, CHLOROPLASTIC"/>
    <property type="match status" value="1"/>
</dbReference>
<keyword evidence="4 9" id="KW-0812">Transmembrane</keyword>
<evidence type="ECO:0000256" key="2">
    <source>
        <dbReference type="ARBA" id="ARBA00022448"/>
    </source>
</evidence>
<evidence type="ECO:0000313" key="11">
    <source>
        <dbReference type="EMBL" id="TQV68598.1"/>
    </source>
</evidence>
<keyword evidence="2 9" id="KW-0813">Transport</keyword>
<dbReference type="OrthoDB" id="7206969at2"/>
<dbReference type="Proteomes" id="UP000315816">
    <property type="component" value="Unassembled WGS sequence"/>
</dbReference>
<keyword evidence="7 9" id="KW-0811">Translocation</keyword>
<protein>
    <recommendedName>
        <fullName evidence="9">Sec-independent protein translocase protein TatB</fullName>
    </recommendedName>
</protein>
<dbReference type="GO" id="GO:0008320">
    <property type="term" value="F:protein transmembrane transporter activity"/>
    <property type="evidence" value="ECO:0007669"/>
    <property type="project" value="UniProtKB-UniRule"/>
</dbReference>
<accession>A0A545SUG9</accession>
<feature type="region of interest" description="Disordered" evidence="10">
    <location>
        <begin position="125"/>
        <end position="208"/>
    </location>
</feature>
<dbReference type="AlphaFoldDB" id="A0A545SUG9"/>
<evidence type="ECO:0000256" key="6">
    <source>
        <dbReference type="ARBA" id="ARBA00022989"/>
    </source>
</evidence>
<evidence type="ECO:0000256" key="1">
    <source>
        <dbReference type="ARBA" id="ARBA00004167"/>
    </source>
</evidence>
<dbReference type="InterPro" id="IPR018448">
    <property type="entry name" value="TatB"/>
</dbReference>
<comment type="subcellular location">
    <subcellularLocation>
        <location evidence="9">Cell membrane</location>
        <topology evidence="9">Single-pass membrane protein</topology>
    </subcellularLocation>
    <subcellularLocation>
        <location evidence="1">Membrane</location>
        <topology evidence="1">Single-pass membrane protein</topology>
    </subcellularLocation>
</comment>
<comment type="function">
    <text evidence="9">Part of the twin-arginine translocation (Tat) system that transports large folded proteins containing a characteristic twin-arginine motif in their signal peptide across membranes. Together with TatC, TatB is part of a receptor directly interacting with Tat signal peptides. TatB may form an oligomeric binding site that transiently accommodates folded Tat precursor proteins before their translocation.</text>
</comment>
<dbReference type="PANTHER" id="PTHR33162">
    <property type="entry name" value="SEC-INDEPENDENT PROTEIN TRANSLOCASE PROTEIN TATA, CHLOROPLASTIC"/>
    <property type="match status" value="1"/>
</dbReference>
<comment type="caution">
    <text evidence="11">The sequence shown here is derived from an EMBL/GenBank/DDBJ whole genome shotgun (WGS) entry which is preliminary data.</text>
</comment>
<dbReference type="NCBIfam" id="TIGR01410">
    <property type="entry name" value="tatB"/>
    <property type="match status" value="1"/>
</dbReference>
<keyword evidence="12" id="KW-1185">Reference proteome</keyword>
<keyword evidence="3 9" id="KW-1003">Cell membrane</keyword>
<evidence type="ECO:0000256" key="4">
    <source>
        <dbReference type="ARBA" id="ARBA00022692"/>
    </source>
</evidence>
<proteinExistence type="inferred from homology"/>
<name>A0A545SUG9_9RHOB</name>
<keyword evidence="5 9" id="KW-0653">Protein transport</keyword>
<keyword evidence="8 9" id="KW-0472">Membrane</keyword>
<dbReference type="Gene3D" id="1.20.5.3310">
    <property type="match status" value="1"/>
</dbReference>
<dbReference type="HAMAP" id="MF_00237">
    <property type="entry name" value="TatB"/>
    <property type="match status" value="1"/>
</dbReference>
<dbReference type="InterPro" id="IPR003369">
    <property type="entry name" value="TatA/B/E"/>
</dbReference>
<evidence type="ECO:0000256" key="5">
    <source>
        <dbReference type="ARBA" id="ARBA00022927"/>
    </source>
</evidence>
<dbReference type="RefSeq" id="WP_142852350.1">
    <property type="nucleotide sequence ID" value="NZ_FXWW01000001.1"/>
</dbReference>
<evidence type="ECO:0000256" key="7">
    <source>
        <dbReference type="ARBA" id="ARBA00023010"/>
    </source>
</evidence>
<sequence>MFDIGFTELLVIGVVALIVVGPKDLPGMFRTLGRFTARARQMGREFTQAMNDAADETGAKDIASSLKSATSAKSMGLDTLNKAAEGFEKWDPSKALRDQKEADAALKAKADEESAKLAEKTAKAAEKIGAASAKSGAKSADASDAPKAKTKTAKKPAAKKPAAKKAAAKKAAAKKPAAKKPVAKKPAAKKTAAKKPAAKPKPTDTSDA</sequence>
<dbReference type="Pfam" id="PF02416">
    <property type="entry name" value="TatA_B_E"/>
    <property type="match status" value="1"/>
</dbReference>
<reference evidence="11 12" key="1">
    <citation type="submission" date="2019-06" db="EMBL/GenBank/DDBJ databases">
        <title>A novel species of marine bacteria.</title>
        <authorList>
            <person name="Wang Y."/>
        </authorList>
    </citation>
    <scope>NUCLEOTIDE SEQUENCE [LARGE SCALE GENOMIC DNA]</scope>
    <source>
        <strain evidence="11 12">MA1-10</strain>
    </source>
</reference>
<comment type="subunit">
    <text evidence="9">The Tat system comprises two distinct complexes: a TatABC complex, containing multiple copies of TatA, TatB and TatC subunits, and a separate TatA complex, containing only TatA subunits. Substrates initially bind to the TatABC complex, which probably triggers association of the separate TatA complex to form the active translocon.</text>
</comment>
<evidence type="ECO:0000256" key="3">
    <source>
        <dbReference type="ARBA" id="ARBA00022475"/>
    </source>
</evidence>
<gene>
    <name evidence="9 11" type="primary">tatB</name>
    <name evidence="11" type="ORF">FIL88_03170</name>
</gene>
<evidence type="ECO:0000256" key="10">
    <source>
        <dbReference type="SAM" id="MobiDB-lite"/>
    </source>
</evidence>
<dbReference type="GO" id="GO:0033281">
    <property type="term" value="C:TAT protein transport complex"/>
    <property type="evidence" value="ECO:0007669"/>
    <property type="project" value="UniProtKB-UniRule"/>
</dbReference>
<evidence type="ECO:0000313" key="12">
    <source>
        <dbReference type="Proteomes" id="UP000315816"/>
    </source>
</evidence>
<feature type="compositionally biased region" description="Low complexity" evidence="10">
    <location>
        <begin position="127"/>
        <end position="145"/>
    </location>
</feature>
<feature type="compositionally biased region" description="Basic residues" evidence="10">
    <location>
        <begin position="148"/>
        <end position="198"/>
    </location>
</feature>
<evidence type="ECO:0000256" key="8">
    <source>
        <dbReference type="ARBA" id="ARBA00023136"/>
    </source>
</evidence>
<keyword evidence="6 9" id="KW-1133">Transmembrane helix</keyword>
<dbReference type="GO" id="GO:0043953">
    <property type="term" value="P:protein transport by the Tat complex"/>
    <property type="evidence" value="ECO:0007669"/>
    <property type="project" value="UniProtKB-UniRule"/>
</dbReference>
<comment type="similarity">
    <text evidence="9">Belongs to the TatB family.</text>
</comment>
<dbReference type="PRINTS" id="PR01506">
    <property type="entry name" value="TATBPROTEIN"/>
</dbReference>
<dbReference type="EMBL" id="VICH01000004">
    <property type="protein sequence ID" value="TQV68598.1"/>
    <property type="molecule type" value="Genomic_DNA"/>
</dbReference>